<gene>
    <name evidence="1" type="ORF">RCO7_11684</name>
</gene>
<dbReference type="InterPro" id="IPR011009">
    <property type="entry name" value="Kinase-like_dom_sf"/>
</dbReference>
<proteinExistence type="predicted"/>
<protein>
    <recommendedName>
        <fullName evidence="3">Protein kinase domain-containing protein</fullName>
    </recommendedName>
</protein>
<sequence>MFAGRLWCRFPSPRLLFHPSTRIIRSAMASQQYSIQAMLLPPLPPRAFHSTGFEVIDPSQLVEEERLPFYNCDHYYPMRISEVLKDRYQVVAKLSYSLCRDLRQRSYQVIKAHVNTLKHNQELEVFNHLASITREHSAPLGISIRTLQDLHKDKILAQSVIKGALNQVLFRLNFLHKANVIHTDLHSDNLLIAIIDDSILSKVEEDEIRSPSARKQAWDFLEPEGLFGIYDKESEELNNAHHLAAITALLRPPPPKFLIKGKNTSKKMEGISKLMSSSTIDCVWEHKIQLLTWDLVFAYALLSEAKGQDIVSFVQERISNPETTKSAMGVHVMTDCKWDPGMLATSKGINLNAHDLFYSPAIATMQPNQFVFDIDENIPATFNPLLQLAWDANFGMITPVNTI</sequence>
<dbReference type="STRING" id="914237.A0A1E1K8U8"/>
<dbReference type="Proteomes" id="UP000178129">
    <property type="component" value="Unassembled WGS sequence"/>
</dbReference>
<dbReference type="Gene3D" id="1.10.510.10">
    <property type="entry name" value="Transferase(Phosphotransferase) domain 1"/>
    <property type="match status" value="1"/>
</dbReference>
<keyword evidence="2" id="KW-1185">Reference proteome</keyword>
<organism evidence="1 2">
    <name type="scientific">Rhynchosporium graminicola</name>
    <dbReference type="NCBI Taxonomy" id="2792576"/>
    <lineage>
        <taxon>Eukaryota</taxon>
        <taxon>Fungi</taxon>
        <taxon>Dikarya</taxon>
        <taxon>Ascomycota</taxon>
        <taxon>Pezizomycotina</taxon>
        <taxon>Leotiomycetes</taxon>
        <taxon>Helotiales</taxon>
        <taxon>Ploettnerulaceae</taxon>
        <taxon>Rhynchosporium</taxon>
    </lineage>
</organism>
<dbReference type="EMBL" id="FJUW01000008">
    <property type="protein sequence ID" value="CZS94516.1"/>
    <property type="molecule type" value="Genomic_DNA"/>
</dbReference>
<dbReference type="SUPFAM" id="SSF56112">
    <property type="entry name" value="Protein kinase-like (PK-like)"/>
    <property type="match status" value="1"/>
</dbReference>
<comment type="caution">
    <text evidence="1">The sequence shown here is derived from an EMBL/GenBank/DDBJ whole genome shotgun (WGS) entry which is preliminary data.</text>
</comment>
<evidence type="ECO:0000313" key="1">
    <source>
        <dbReference type="EMBL" id="CZS94516.1"/>
    </source>
</evidence>
<accession>A0A1E1K8U8</accession>
<name>A0A1E1K8U8_9HELO</name>
<dbReference type="AlphaFoldDB" id="A0A1E1K8U8"/>
<reference evidence="2" key="1">
    <citation type="submission" date="2016-03" db="EMBL/GenBank/DDBJ databases">
        <authorList>
            <person name="Ploux O."/>
        </authorList>
    </citation>
    <scope>NUCLEOTIDE SEQUENCE [LARGE SCALE GENOMIC DNA]</scope>
    <source>
        <strain evidence="2">UK7</strain>
    </source>
</reference>
<evidence type="ECO:0008006" key="3">
    <source>
        <dbReference type="Google" id="ProtNLM"/>
    </source>
</evidence>
<evidence type="ECO:0000313" key="2">
    <source>
        <dbReference type="Proteomes" id="UP000178129"/>
    </source>
</evidence>
<dbReference type="InParanoid" id="A0A1E1K8U8"/>